<keyword evidence="2" id="KW-0238">DNA-binding</keyword>
<feature type="domain" description="HTH myb-type" evidence="8">
    <location>
        <begin position="93"/>
        <end position="139"/>
    </location>
</feature>
<name>A0ABQ0D7T9_9EUKA</name>
<reference evidence="10" key="2">
    <citation type="submission" date="2024-08" db="EMBL/GenBank/DDBJ databases">
        <title>Draft genome assembly of Entamoeba nuttalli using a combination of long-read and short-read sequencing data.</title>
        <authorList>
            <person name="Tanaka M."/>
            <person name="Tachibana H."/>
        </authorList>
    </citation>
    <scope>NUCLEOTIDE SEQUENCE</scope>
    <source>
        <strain evidence="10">P19-061405</strain>
    </source>
</reference>
<feature type="domain" description="SANT" evidence="7">
    <location>
        <begin position="36"/>
        <end position="88"/>
    </location>
</feature>
<feature type="domain" description="HTH myb-type" evidence="8">
    <location>
        <begin position="33"/>
        <end position="88"/>
    </location>
</feature>
<feature type="domain" description="Myb-like" evidence="6">
    <location>
        <begin position="85"/>
        <end position="135"/>
    </location>
</feature>
<protein>
    <recommendedName>
        <fullName evidence="12">Myb family DNA-binding domain containing protein</fullName>
    </recommendedName>
</protein>
<feature type="domain" description="Myb-like" evidence="6">
    <location>
        <begin position="33"/>
        <end position="84"/>
    </location>
</feature>
<evidence type="ECO:0000256" key="1">
    <source>
        <dbReference type="ARBA" id="ARBA00023015"/>
    </source>
</evidence>
<evidence type="ECO:0000259" key="6">
    <source>
        <dbReference type="PROSITE" id="PS50090"/>
    </source>
</evidence>
<dbReference type="InterPro" id="IPR009057">
    <property type="entry name" value="Homeodomain-like_sf"/>
</dbReference>
<evidence type="ECO:0000313" key="11">
    <source>
        <dbReference type="Proteomes" id="UP001628156"/>
    </source>
</evidence>
<evidence type="ECO:0000256" key="5">
    <source>
        <dbReference type="SAM" id="MobiDB-lite"/>
    </source>
</evidence>
<accession>A0ABQ0D7T9</accession>
<dbReference type="InterPro" id="IPR017884">
    <property type="entry name" value="SANT_dom"/>
</dbReference>
<dbReference type="PANTHER" id="PTHR46621">
    <property type="entry name" value="SNRNA-ACTIVATING PROTEIN COMPLEX SUBUNIT 4"/>
    <property type="match status" value="1"/>
</dbReference>
<proteinExistence type="predicted"/>
<organism evidence="10 11">
    <name type="scientific">Entamoeba nuttalli</name>
    <dbReference type="NCBI Taxonomy" id="412467"/>
    <lineage>
        <taxon>Eukaryota</taxon>
        <taxon>Amoebozoa</taxon>
        <taxon>Evosea</taxon>
        <taxon>Archamoebae</taxon>
        <taxon>Mastigamoebida</taxon>
        <taxon>Entamoebidae</taxon>
        <taxon>Entamoeba</taxon>
    </lineage>
</organism>
<dbReference type="PROSITE" id="PS50090">
    <property type="entry name" value="MYB_LIKE"/>
    <property type="match status" value="2"/>
</dbReference>
<dbReference type="EMBL" id="BAAFRS010000009">
    <property type="protein sequence ID" value="GAB1218917.1"/>
    <property type="molecule type" value="Genomic_DNA"/>
</dbReference>
<feature type="compositionally biased region" description="Basic and acidic residues" evidence="5">
    <location>
        <begin position="19"/>
        <end position="28"/>
    </location>
</feature>
<keyword evidence="1" id="KW-0805">Transcription regulation</keyword>
<dbReference type="Proteomes" id="UP001628156">
    <property type="component" value="Unassembled WGS sequence"/>
</dbReference>
<dbReference type="Gene3D" id="1.10.10.60">
    <property type="entry name" value="Homeodomain-like"/>
    <property type="match status" value="2"/>
</dbReference>
<sequence>MQMSVEMNEIESLVCESGNEEKRNEEKRRKVRKERRQGKMWTNEEDNKLMRGVERYGESKWVEISKEVGSRTRKQCRERYINHLKPSIDTSQWKREEDEIILQQHSVFGSHWCSIAMYLNNRTARSIRNRYYSLINKKSNSSCFKPSTMTHYKILTSSSWF</sequence>
<evidence type="ECO:0000256" key="4">
    <source>
        <dbReference type="ARBA" id="ARBA00023242"/>
    </source>
</evidence>
<dbReference type="InterPro" id="IPR051575">
    <property type="entry name" value="Myb-like_DNA-bd"/>
</dbReference>
<evidence type="ECO:0000313" key="10">
    <source>
        <dbReference type="EMBL" id="GAB1218917.1"/>
    </source>
</evidence>
<evidence type="ECO:0000259" key="7">
    <source>
        <dbReference type="PROSITE" id="PS51293"/>
    </source>
</evidence>
<gene>
    <name evidence="9" type="ORF">ENUP19_0009G0013</name>
    <name evidence="10" type="ORF">ENUP19_0009G0023</name>
</gene>
<keyword evidence="4" id="KW-0539">Nucleus</keyword>
<dbReference type="InterPro" id="IPR001005">
    <property type="entry name" value="SANT/Myb"/>
</dbReference>
<dbReference type="SUPFAM" id="SSF46689">
    <property type="entry name" value="Homeodomain-like"/>
    <property type="match status" value="1"/>
</dbReference>
<evidence type="ECO:0000313" key="9">
    <source>
        <dbReference type="EMBL" id="GAB1218908.1"/>
    </source>
</evidence>
<dbReference type="CDD" id="cd00167">
    <property type="entry name" value="SANT"/>
    <property type="match status" value="2"/>
</dbReference>
<reference evidence="10 11" key="1">
    <citation type="journal article" date="2019" name="PLoS Negl. Trop. Dis.">
        <title>Whole genome sequencing of Entamoeba nuttalli reveals mammalian host-related molecular signatures and a novel octapeptide-repeat surface protein.</title>
        <authorList>
            <person name="Tanaka M."/>
            <person name="Makiuchi T."/>
            <person name="Komiyama T."/>
            <person name="Shiina T."/>
            <person name="Osaki K."/>
            <person name="Tachibana H."/>
        </authorList>
    </citation>
    <scope>NUCLEOTIDE SEQUENCE [LARGE SCALE GENOMIC DNA]</scope>
    <source>
        <strain evidence="10 11">P19-061405</strain>
    </source>
</reference>
<evidence type="ECO:0000256" key="2">
    <source>
        <dbReference type="ARBA" id="ARBA00023125"/>
    </source>
</evidence>
<feature type="compositionally biased region" description="Basic residues" evidence="5">
    <location>
        <begin position="29"/>
        <end position="38"/>
    </location>
</feature>
<dbReference type="PROSITE" id="PS51293">
    <property type="entry name" value="SANT"/>
    <property type="match status" value="1"/>
</dbReference>
<evidence type="ECO:0000256" key="3">
    <source>
        <dbReference type="ARBA" id="ARBA00023163"/>
    </source>
</evidence>
<dbReference type="SMART" id="SM00717">
    <property type="entry name" value="SANT"/>
    <property type="match status" value="2"/>
</dbReference>
<dbReference type="InterPro" id="IPR017930">
    <property type="entry name" value="Myb_dom"/>
</dbReference>
<keyword evidence="11" id="KW-1185">Reference proteome</keyword>
<feature type="region of interest" description="Disordered" evidence="5">
    <location>
        <begin position="1"/>
        <end position="43"/>
    </location>
</feature>
<comment type="caution">
    <text evidence="10">The sequence shown here is derived from an EMBL/GenBank/DDBJ whole genome shotgun (WGS) entry which is preliminary data.</text>
</comment>
<dbReference type="PROSITE" id="PS51294">
    <property type="entry name" value="HTH_MYB"/>
    <property type="match status" value="2"/>
</dbReference>
<evidence type="ECO:0000259" key="8">
    <source>
        <dbReference type="PROSITE" id="PS51294"/>
    </source>
</evidence>
<dbReference type="Pfam" id="PF13921">
    <property type="entry name" value="Myb_DNA-bind_6"/>
    <property type="match status" value="1"/>
</dbReference>
<evidence type="ECO:0008006" key="12">
    <source>
        <dbReference type="Google" id="ProtNLM"/>
    </source>
</evidence>
<dbReference type="PANTHER" id="PTHR46621:SF1">
    <property type="entry name" value="SNRNA-ACTIVATING PROTEIN COMPLEX SUBUNIT 4"/>
    <property type="match status" value="1"/>
</dbReference>
<keyword evidence="3" id="KW-0804">Transcription</keyword>
<dbReference type="EMBL" id="BAAFRS010000009">
    <property type="protein sequence ID" value="GAB1218908.1"/>
    <property type="molecule type" value="Genomic_DNA"/>
</dbReference>